<sequence>MQVEESTLTEADNLEIISTLCGVEELQVRYENESVIWFCRYEVTF</sequence>
<dbReference type="RefSeq" id="WP_342200738.1">
    <property type="nucleotide sequence ID" value="NZ_JBCATE010000001.1"/>
</dbReference>
<dbReference type="EMBL" id="JBHFGU010000001">
    <property type="protein sequence ID" value="MFB2618804.1"/>
    <property type="molecule type" value="Genomic_DNA"/>
</dbReference>
<accession>A0ABV4VEU0</accession>
<evidence type="ECO:0000313" key="1">
    <source>
        <dbReference type="EMBL" id="MFB2618804.1"/>
    </source>
</evidence>
<keyword evidence="2" id="KW-1185">Reference proteome</keyword>
<dbReference type="Proteomes" id="UP001576708">
    <property type="component" value="Unassembled WGS sequence"/>
</dbReference>
<gene>
    <name evidence="1" type="ORF">ACE02W_03115</name>
</gene>
<comment type="caution">
    <text evidence="1">The sequence shown here is derived from an EMBL/GenBank/DDBJ whole genome shotgun (WGS) entry which is preliminary data.</text>
</comment>
<evidence type="ECO:0008006" key="3">
    <source>
        <dbReference type="Google" id="ProtNLM"/>
    </source>
</evidence>
<reference evidence="1 2" key="1">
    <citation type="submission" date="2024-09" db="EMBL/GenBank/DDBJ databases">
        <authorList>
            <person name="Zhang Y."/>
        </authorList>
    </citation>
    <scope>NUCLEOTIDE SEQUENCE [LARGE SCALE GENOMIC DNA]</scope>
    <source>
        <strain evidence="1 2">ZJ318</strain>
    </source>
</reference>
<protein>
    <recommendedName>
        <fullName evidence="3">Transposase</fullName>
    </recommendedName>
</protein>
<evidence type="ECO:0000313" key="2">
    <source>
        <dbReference type="Proteomes" id="UP001576708"/>
    </source>
</evidence>
<name>A0ABV4VEU0_9GAMM</name>
<organism evidence="1 2">
    <name type="scientific">Shewanella mangrovisoli</name>
    <dbReference type="NCBI Taxonomy" id="2864211"/>
    <lineage>
        <taxon>Bacteria</taxon>
        <taxon>Pseudomonadati</taxon>
        <taxon>Pseudomonadota</taxon>
        <taxon>Gammaproteobacteria</taxon>
        <taxon>Alteromonadales</taxon>
        <taxon>Shewanellaceae</taxon>
        <taxon>Shewanella</taxon>
    </lineage>
</organism>
<proteinExistence type="predicted"/>